<evidence type="ECO:0000313" key="1">
    <source>
        <dbReference type="EMBL" id="MFC0560510.1"/>
    </source>
</evidence>
<dbReference type="RefSeq" id="WP_273847972.1">
    <property type="nucleotide sequence ID" value="NZ_JAQQWT010000043.1"/>
</dbReference>
<organism evidence="1 2">
    <name type="scientific">Halalkalibacter alkalisediminis</name>
    <dbReference type="NCBI Taxonomy" id="935616"/>
    <lineage>
        <taxon>Bacteria</taxon>
        <taxon>Bacillati</taxon>
        <taxon>Bacillota</taxon>
        <taxon>Bacilli</taxon>
        <taxon>Bacillales</taxon>
        <taxon>Bacillaceae</taxon>
        <taxon>Halalkalibacter</taxon>
    </lineage>
</organism>
<protein>
    <submittedName>
        <fullName evidence="1">Uncharacterized protein</fullName>
    </submittedName>
</protein>
<name>A0ABV6NIC7_9BACI</name>
<comment type="caution">
    <text evidence="1">The sequence shown here is derived from an EMBL/GenBank/DDBJ whole genome shotgun (WGS) entry which is preliminary data.</text>
</comment>
<proteinExistence type="predicted"/>
<keyword evidence="2" id="KW-1185">Reference proteome</keyword>
<evidence type="ECO:0000313" key="2">
    <source>
        <dbReference type="Proteomes" id="UP001589833"/>
    </source>
</evidence>
<sequence>MFNYEEKEYLLSLLKKQKRKSFFSKKNEINSRLIEKLEQMIRNEKVNYKETKNKL</sequence>
<accession>A0ABV6NIC7</accession>
<dbReference type="EMBL" id="JBHLTR010000028">
    <property type="protein sequence ID" value="MFC0560510.1"/>
    <property type="molecule type" value="Genomic_DNA"/>
</dbReference>
<gene>
    <name evidence="1" type="ORF">ACFFH4_16080</name>
</gene>
<dbReference type="Proteomes" id="UP001589833">
    <property type="component" value="Unassembled WGS sequence"/>
</dbReference>
<reference evidence="1 2" key="1">
    <citation type="submission" date="2024-09" db="EMBL/GenBank/DDBJ databases">
        <authorList>
            <person name="Sun Q."/>
            <person name="Mori K."/>
        </authorList>
    </citation>
    <scope>NUCLEOTIDE SEQUENCE [LARGE SCALE GENOMIC DNA]</scope>
    <source>
        <strain evidence="1 2">NCAIM B.02301</strain>
    </source>
</reference>